<sequence>MITSMLRFSRPVCHRLPRVGIARPNLLSPAINRVPNVRSYATGRREEAPKVRYLFYTFIFSTFVLYLATTQINKKQPKKSFSEDEFRAYEEETGLKRRSRLIKNEDREKYTFYAVPFVHRQKFIDILENKLGSRQVKVIDPEEVVKKEIETEGHYSILLQELQANKKPMPKGLMTALIKNEIRNYLNTRNGTFDTNFILRNYPQTTDEAIKFENEVSEIKKCIALHYDILNELEKTKGPEGARLVNNVLGYYDAVKKTKIITYNHDELDEKMQDVVLEIL</sequence>
<evidence type="ECO:0000313" key="3">
    <source>
        <dbReference type="Proteomes" id="UP000005222"/>
    </source>
</evidence>
<organism evidence="2 3">
    <name type="scientific">Pichia sorbitophila (strain ATCC MYA-4447 / BCRC 22081 / CBS 7064 / NBRC 10061 / NRRL Y-12695)</name>
    <name type="common">Hybrid yeast</name>
    <dbReference type="NCBI Taxonomy" id="559304"/>
    <lineage>
        <taxon>Eukaryota</taxon>
        <taxon>Fungi</taxon>
        <taxon>Dikarya</taxon>
        <taxon>Ascomycota</taxon>
        <taxon>Saccharomycotina</taxon>
        <taxon>Pichiomycetes</taxon>
        <taxon>Debaryomycetaceae</taxon>
        <taxon>Millerozyma</taxon>
    </lineage>
</organism>
<reference evidence="2 3" key="1">
    <citation type="journal article" date="2012" name="G3 (Bethesda)">
        <title>Pichia sorbitophila, an interspecies yeast hybrid reveals early steps of genome resolution following polyploidization.</title>
        <authorList>
            <person name="Leh Louis V."/>
            <person name="Despons L."/>
            <person name="Friedrich A."/>
            <person name="Martin T."/>
            <person name="Durrens P."/>
            <person name="Casaregola S."/>
            <person name="Neuveglise C."/>
            <person name="Fairhead C."/>
            <person name="Marck C."/>
            <person name="Cruz J.A."/>
            <person name="Straub M.L."/>
            <person name="Kugler V."/>
            <person name="Sacerdot C."/>
            <person name="Uzunov Z."/>
            <person name="Thierry A."/>
            <person name="Weiss S."/>
            <person name="Bleykasten C."/>
            <person name="De Montigny J."/>
            <person name="Jacques N."/>
            <person name="Jung P."/>
            <person name="Lemaire M."/>
            <person name="Mallet S."/>
            <person name="Morel G."/>
            <person name="Richard G.F."/>
            <person name="Sarkar A."/>
            <person name="Savel G."/>
            <person name="Schacherer J."/>
            <person name="Seret M.L."/>
            <person name="Talla E."/>
            <person name="Samson G."/>
            <person name="Jubin C."/>
            <person name="Poulain J."/>
            <person name="Vacherie B."/>
            <person name="Barbe V."/>
            <person name="Pelletier E."/>
            <person name="Sherman D.J."/>
            <person name="Westhof E."/>
            <person name="Weissenbach J."/>
            <person name="Baret P.V."/>
            <person name="Wincker P."/>
            <person name="Gaillardin C."/>
            <person name="Dujon B."/>
            <person name="Souciet J.L."/>
        </authorList>
    </citation>
    <scope>NUCLEOTIDE SEQUENCE [LARGE SCALE GENOMIC DNA]</scope>
    <source>
        <strain evidence="3">ATCC MYA-4447 / BCRC 22081 / CBS 7064 / NBRC 10061 / NRRL Y-12695</strain>
    </source>
</reference>
<dbReference type="FunCoup" id="G8Y1V8">
    <property type="interactions" value="41"/>
</dbReference>
<proteinExistence type="predicted"/>
<dbReference type="InParanoid" id="G8Y1V8"/>
<name>G8Y1V8_PICSO</name>
<dbReference type="STRING" id="559304.G8Y1V8"/>
<dbReference type="OMA" id="INNVVGY"/>
<dbReference type="Proteomes" id="UP000005222">
    <property type="component" value="Chromosome N"/>
</dbReference>
<keyword evidence="3" id="KW-1185">Reference proteome</keyword>
<accession>G8Y1V8</accession>
<dbReference type="Gene3D" id="3.40.50.300">
    <property type="entry name" value="P-loop containing nucleotide triphosphate hydrolases"/>
    <property type="match status" value="1"/>
</dbReference>
<protein>
    <submittedName>
        <fullName evidence="2">Piso0_005324 protein</fullName>
    </submittedName>
</protein>
<dbReference type="HOGENOM" id="CLU_997550_0_0_1"/>
<gene>
    <name evidence="2" type="primary">Piso0_005324</name>
    <name evidence="2" type="ORF">GNLVRS01_PISO0N12641g</name>
</gene>
<dbReference type="InterPro" id="IPR027417">
    <property type="entry name" value="P-loop_NTPase"/>
</dbReference>
<keyword evidence="1" id="KW-0472">Membrane</keyword>
<feature type="transmembrane region" description="Helical" evidence="1">
    <location>
        <begin position="53"/>
        <end position="72"/>
    </location>
</feature>
<dbReference type="OrthoDB" id="4081130at2759"/>
<keyword evidence="1" id="KW-1133">Transmembrane helix</keyword>
<keyword evidence="1" id="KW-0812">Transmembrane</keyword>
<evidence type="ECO:0000313" key="2">
    <source>
        <dbReference type="EMBL" id="CCE86811.1"/>
    </source>
</evidence>
<dbReference type="EMBL" id="FO082046">
    <property type="protein sequence ID" value="CCE86811.1"/>
    <property type="molecule type" value="Genomic_DNA"/>
</dbReference>
<dbReference type="AlphaFoldDB" id="G8Y1V8"/>
<dbReference type="eggNOG" id="ENOG502SAUM">
    <property type="taxonomic scope" value="Eukaryota"/>
</dbReference>
<evidence type="ECO:0000256" key="1">
    <source>
        <dbReference type="SAM" id="Phobius"/>
    </source>
</evidence>